<protein>
    <submittedName>
        <fullName evidence="1">DUF1817 domain-containing protein</fullName>
    </submittedName>
</protein>
<dbReference type="Pfam" id="PF08847">
    <property type="entry name" value="Crr6"/>
    <property type="match status" value="1"/>
</dbReference>
<dbReference type="GO" id="GO:0010275">
    <property type="term" value="P:NAD(P)H dehydrogenase complex assembly"/>
    <property type="evidence" value="ECO:0007669"/>
    <property type="project" value="TreeGrafter"/>
</dbReference>
<reference evidence="1 2" key="1">
    <citation type="submission" date="2019-11" db="EMBL/GenBank/DDBJ databases">
        <title>Isolation of a new High Light Tolerant Cyanobacteria.</title>
        <authorList>
            <person name="Dobson Z."/>
            <person name="Vaughn N."/>
            <person name="Vaughn M."/>
            <person name="Fromme P."/>
            <person name="Mazor Y."/>
        </authorList>
    </citation>
    <scope>NUCLEOTIDE SEQUENCE [LARGE SCALE GENOMIC DNA]</scope>
    <source>
        <strain evidence="1 2">0216</strain>
    </source>
</reference>
<proteinExistence type="predicted"/>
<dbReference type="PANTHER" id="PTHR35724:SF1">
    <property type="entry name" value="PROTEIN CHLORORESPIRATORY REDUCTION 6, CHLOROPLASTIC"/>
    <property type="match status" value="1"/>
</dbReference>
<sequence length="157" mass="18786">MTTVIKINQTQIHQLDLSPVINVIEKFDKSSEILNLEQEITFQIDYAREETDPRELSEISEIRLWFIALDSLYPWLPFCLNWREGELARYVAMLVPHQFNRSEGIQYNQEALDIWIMQKTFVLHRWLKQQGIKTNSRLKAMTQIFGYDLDDYLFELL</sequence>
<dbReference type="EMBL" id="WMIA01000024">
    <property type="protein sequence ID" value="MTF40281.1"/>
    <property type="molecule type" value="Genomic_DNA"/>
</dbReference>
<dbReference type="InterPro" id="IPR014946">
    <property type="entry name" value="CRR6"/>
</dbReference>
<dbReference type="PANTHER" id="PTHR35724">
    <property type="entry name" value="PROTEIN CHLORORESPIRATORY REDUCTION 6, CHLOROPLASTIC"/>
    <property type="match status" value="1"/>
</dbReference>
<evidence type="ECO:0000313" key="2">
    <source>
        <dbReference type="Proteomes" id="UP000437131"/>
    </source>
</evidence>
<comment type="caution">
    <text evidence="1">The sequence shown here is derived from an EMBL/GenBank/DDBJ whole genome shotgun (WGS) entry which is preliminary data.</text>
</comment>
<dbReference type="RefSeq" id="WP_015221066.1">
    <property type="nucleotide sequence ID" value="NZ_WMIA01000024.1"/>
</dbReference>
<gene>
    <name evidence="1" type="ORF">GGC33_15280</name>
</gene>
<organism evidence="1 2">
    <name type="scientific">Cyanobacterium aponinum 0216</name>
    <dbReference type="NCBI Taxonomy" id="2676140"/>
    <lineage>
        <taxon>Bacteria</taxon>
        <taxon>Bacillati</taxon>
        <taxon>Cyanobacteriota</taxon>
        <taxon>Cyanophyceae</taxon>
        <taxon>Oscillatoriophycideae</taxon>
        <taxon>Chroococcales</taxon>
        <taxon>Geminocystaceae</taxon>
        <taxon>Cyanobacterium</taxon>
    </lineage>
</organism>
<name>A0A844GZ59_9CHRO</name>
<dbReference type="AlphaFoldDB" id="A0A844GZ59"/>
<dbReference type="Proteomes" id="UP000437131">
    <property type="component" value="Unassembled WGS sequence"/>
</dbReference>
<evidence type="ECO:0000313" key="1">
    <source>
        <dbReference type="EMBL" id="MTF40281.1"/>
    </source>
</evidence>
<accession>A0A844GZ59</accession>
<dbReference type="NCBIfam" id="NF038024">
    <property type="entry name" value="CRR6_slr1097"/>
    <property type="match status" value="1"/>
</dbReference>